<dbReference type="GeneID" id="54476794"/>
<name>A0A6A6PER1_9PEZI</name>
<accession>A0A6A6PER1</accession>
<dbReference type="GO" id="GO:0006351">
    <property type="term" value="P:DNA-templated transcription"/>
    <property type="evidence" value="ECO:0007669"/>
    <property type="project" value="InterPro"/>
</dbReference>
<dbReference type="Proteomes" id="UP000799767">
    <property type="component" value="Unassembled WGS sequence"/>
</dbReference>
<gene>
    <name evidence="4" type="ORF">BDY17DRAFT_314216</name>
</gene>
<keyword evidence="1" id="KW-0539">Nucleus</keyword>
<feature type="domain" description="Xylanolytic transcriptional activator regulatory" evidence="3">
    <location>
        <begin position="35"/>
        <end position="185"/>
    </location>
</feature>
<keyword evidence="5" id="KW-1185">Reference proteome</keyword>
<sequence>MTRTCGAFSDASRTDYSTARPQRPYRNGVDKALFINAFYTHFHPNHPFLVPQPFYSTQQYPNDLDYVVCLIGQFYLLGQSDDGQIDAEIQTLSGFADAPATLAGLQTLLLCSIVLHSLHRPDETGSCLKRAQDITQELFSNSAACASLTTVEEESTRRTWWELYTVDTYLAALHRRPASINDSDAVPPALPGATKLYKAASVILILHRWHNWSEEFSLKIPFDEVTADDVEAVDNALASWKHYLPEGGAMLSEDLGHLDVLYFQAHSFVHTAPILIHFPRSDLPANVPSAKDIFCIANHPRSLSICSQHTMKAIAASKEIGNMAAMPVPAEFFSALFVCALNLACIVQLAAGIKHIADPEDTYLQRRNDFRVLWLEEDVWSNLTWSDLFSPEEMNRLMEQSESSVTL</sequence>
<dbReference type="GO" id="GO:0003677">
    <property type="term" value="F:DNA binding"/>
    <property type="evidence" value="ECO:0007669"/>
    <property type="project" value="InterPro"/>
</dbReference>
<dbReference type="AlphaFoldDB" id="A0A6A6PER1"/>
<evidence type="ECO:0000313" key="4">
    <source>
        <dbReference type="EMBL" id="KAF2478468.1"/>
    </source>
</evidence>
<reference evidence="4" key="1">
    <citation type="journal article" date="2020" name="Stud. Mycol.">
        <title>101 Dothideomycetes genomes: a test case for predicting lifestyles and emergence of pathogens.</title>
        <authorList>
            <person name="Haridas S."/>
            <person name="Albert R."/>
            <person name="Binder M."/>
            <person name="Bloem J."/>
            <person name="Labutti K."/>
            <person name="Salamov A."/>
            <person name="Andreopoulos B."/>
            <person name="Baker S."/>
            <person name="Barry K."/>
            <person name="Bills G."/>
            <person name="Bluhm B."/>
            <person name="Cannon C."/>
            <person name="Castanera R."/>
            <person name="Culley D."/>
            <person name="Daum C."/>
            <person name="Ezra D."/>
            <person name="Gonzalez J."/>
            <person name="Henrissat B."/>
            <person name="Kuo A."/>
            <person name="Liang C."/>
            <person name="Lipzen A."/>
            <person name="Lutzoni F."/>
            <person name="Magnuson J."/>
            <person name="Mondo S."/>
            <person name="Nolan M."/>
            <person name="Ohm R."/>
            <person name="Pangilinan J."/>
            <person name="Park H.-J."/>
            <person name="Ramirez L."/>
            <person name="Alfaro M."/>
            <person name="Sun H."/>
            <person name="Tritt A."/>
            <person name="Yoshinaga Y."/>
            <person name="Zwiers L.-H."/>
            <person name="Turgeon B."/>
            <person name="Goodwin S."/>
            <person name="Spatafora J."/>
            <person name="Crous P."/>
            <person name="Grigoriev I."/>
        </authorList>
    </citation>
    <scope>NUCLEOTIDE SEQUENCE</scope>
    <source>
        <strain evidence="4">CBS 113389</strain>
    </source>
</reference>
<evidence type="ECO:0000259" key="3">
    <source>
        <dbReference type="Pfam" id="PF04082"/>
    </source>
</evidence>
<dbReference type="PANTHER" id="PTHR47431">
    <property type="entry name" value="ZN(II)2CYS6 TRANSCRIPTION FACTOR (EUROFUNG)-RELATED"/>
    <property type="match status" value="1"/>
</dbReference>
<dbReference type="GO" id="GO:0008270">
    <property type="term" value="F:zinc ion binding"/>
    <property type="evidence" value="ECO:0007669"/>
    <property type="project" value="InterPro"/>
</dbReference>
<evidence type="ECO:0000256" key="2">
    <source>
        <dbReference type="SAM" id="MobiDB-lite"/>
    </source>
</evidence>
<dbReference type="InterPro" id="IPR007219">
    <property type="entry name" value="XnlR_reg_dom"/>
</dbReference>
<dbReference type="EMBL" id="MU001649">
    <property type="protein sequence ID" value="KAF2478468.1"/>
    <property type="molecule type" value="Genomic_DNA"/>
</dbReference>
<feature type="region of interest" description="Disordered" evidence="2">
    <location>
        <begin position="1"/>
        <end position="23"/>
    </location>
</feature>
<dbReference type="OrthoDB" id="10067394at2759"/>
<proteinExistence type="predicted"/>
<evidence type="ECO:0000256" key="1">
    <source>
        <dbReference type="ARBA" id="ARBA00023242"/>
    </source>
</evidence>
<evidence type="ECO:0000313" key="5">
    <source>
        <dbReference type="Proteomes" id="UP000799767"/>
    </source>
</evidence>
<dbReference type="CDD" id="cd12148">
    <property type="entry name" value="fungal_TF_MHR"/>
    <property type="match status" value="1"/>
</dbReference>
<dbReference type="PANTHER" id="PTHR47431:SF2">
    <property type="entry name" value="ZN(II)2CYS6 TRANSCRIPTION FACTOR (EUROFUNG)"/>
    <property type="match status" value="1"/>
</dbReference>
<dbReference type="RefSeq" id="XP_033585038.1">
    <property type="nucleotide sequence ID" value="XM_033735792.1"/>
</dbReference>
<organism evidence="4 5">
    <name type="scientific">Neohortaea acidophila</name>
    <dbReference type="NCBI Taxonomy" id="245834"/>
    <lineage>
        <taxon>Eukaryota</taxon>
        <taxon>Fungi</taxon>
        <taxon>Dikarya</taxon>
        <taxon>Ascomycota</taxon>
        <taxon>Pezizomycotina</taxon>
        <taxon>Dothideomycetes</taxon>
        <taxon>Dothideomycetidae</taxon>
        <taxon>Mycosphaerellales</taxon>
        <taxon>Teratosphaeriaceae</taxon>
        <taxon>Neohortaea</taxon>
    </lineage>
</organism>
<protein>
    <recommendedName>
        <fullName evidence="3">Xylanolytic transcriptional activator regulatory domain-containing protein</fullName>
    </recommendedName>
</protein>
<dbReference type="Pfam" id="PF04082">
    <property type="entry name" value="Fungal_trans"/>
    <property type="match status" value="1"/>
</dbReference>